<accession>A0ABV5K6P2</accession>
<dbReference type="InterPro" id="IPR025828">
    <property type="entry name" value="Put_sensor_dom"/>
</dbReference>
<comment type="caution">
    <text evidence="3">The sequence shown here is derived from an EMBL/GenBank/DDBJ whole genome shotgun (WGS) entry which is preliminary data.</text>
</comment>
<gene>
    <name evidence="3" type="ORF">ACFFRI_05100</name>
</gene>
<keyword evidence="1" id="KW-0472">Membrane</keyword>
<dbReference type="Proteomes" id="UP001589750">
    <property type="component" value="Unassembled WGS sequence"/>
</dbReference>
<dbReference type="Pfam" id="PF13796">
    <property type="entry name" value="Sensor"/>
    <property type="match status" value="1"/>
</dbReference>
<feature type="transmembrane region" description="Helical" evidence="1">
    <location>
        <begin position="51"/>
        <end position="71"/>
    </location>
</feature>
<name>A0ABV5K6P2_9ACTN</name>
<organism evidence="3 4">
    <name type="scientific">Nocardioides plantarum</name>
    <dbReference type="NCBI Taxonomy" id="29299"/>
    <lineage>
        <taxon>Bacteria</taxon>
        <taxon>Bacillati</taxon>
        <taxon>Actinomycetota</taxon>
        <taxon>Actinomycetes</taxon>
        <taxon>Propionibacteriales</taxon>
        <taxon>Nocardioidaceae</taxon>
        <taxon>Nocardioides</taxon>
    </lineage>
</organism>
<dbReference type="RefSeq" id="WP_170215282.1">
    <property type="nucleotide sequence ID" value="NZ_JBHMDG010000005.1"/>
</dbReference>
<dbReference type="EMBL" id="JBHMDG010000005">
    <property type="protein sequence ID" value="MFB9312413.1"/>
    <property type="molecule type" value="Genomic_DNA"/>
</dbReference>
<evidence type="ECO:0000256" key="1">
    <source>
        <dbReference type="SAM" id="Phobius"/>
    </source>
</evidence>
<feature type="transmembrane region" description="Helical" evidence="1">
    <location>
        <begin position="116"/>
        <end position="149"/>
    </location>
</feature>
<reference evidence="3 4" key="1">
    <citation type="submission" date="2024-09" db="EMBL/GenBank/DDBJ databases">
        <authorList>
            <person name="Sun Q."/>
            <person name="Mori K."/>
        </authorList>
    </citation>
    <scope>NUCLEOTIDE SEQUENCE [LARGE SCALE GENOMIC DNA]</scope>
    <source>
        <strain evidence="3 4">JCM 9626</strain>
    </source>
</reference>
<evidence type="ECO:0000313" key="4">
    <source>
        <dbReference type="Proteomes" id="UP001589750"/>
    </source>
</evidence>
<feature type="transmembrane region" description="Helical" evidence="1">
    <location>
        <begin position="178"/>
        <end position="207"/>
    </location>
</feature>
<keyword evidence="4" id="KW-1185">Reference proteome</keyword>
<feature type="domain" description="Putative sensor" evidence="2">
    <location>
        <begin position="25"/>
        <end position="207"/>
    </location>
</feature>
<keyword evidence="1" id="KW-0812">Transmembrane</keyword>
<proteinExistence type="predicted"/>
<evidence type="ECO:0000259" key="2">
    <source>
        <dbReference type="Pfam" id="PF13796"/>
    </source>
</evidence>
<sequence>MDQTLTMTRTPATGLVRRLGQDTTYVAAGFALGVVGLAVVVTGVSAGLGLVVVWIGLAVLAGTLLLARGLAHLERHRLVRRGRDVPPASYVEAPAGAGALRRLLTPLRDPQSWLDALWALVSFVTGTVAFSVLVTWWVTALGGLTYWWWQQWLPDQDRTLVEVLGLGEGRRDESLLQLGFGVVALLTLPLVARGCAALHAGVADALLCTRARVTRR</sequence>
<feature type="transmembrane region" description="Helical" evidence="1">
    <location>
        <begin position="25"/>
        <end position="45"/>
    </location>
</feature>
<evidence type="ECO:0000313" key="3">
    <source>
        <dbReference type="EMBL" id="MFB9312413.1"/>
    </source>
</evidence>
<protein>
    <submittedName>
        <fullName evidence="3">Sensor domain-containing protein</fullName>
    </submittedName>
</protein>
<keyword evidence="1" id="KW-1133">Transmembrane helix</keyword>